<feature type="signal peptide" evidence="2">
    <location>
        <begin position="1"/>
        <end position="20"/>
    </location>
</feature>
<dbReference type="RefSeq" id="WP_008429805.1">
    <property type="nucleotide sequence ID" value="NZ_AEPB01000019.1"/>
</dbReference>
<name>E7RFA7_9BACL</name>
<evidence type="ECO:0000313" key="3">
    <source>
        <dbReference type="EMBL" id="EGA90327.1"/>
    </source>
</evidence>
<dbReference type="OrthoDB" id="2735367at2"/>
<proteinExistence type="predicted"/>
<dbReference type="eggNOG" id="ENOG50330AY">
    <property type="taxonomic scope" value="Bacteria"/>
</dbReference>
<evidence type="ECO:0000313" key="4">
    <source>
        <dbReference type="Proteomes" id="UP000003052"/>
    </source>
</evidence>
<protein>
    <recommendedName>
        <fullName evidence="5">Lipoprotein</fullName>
    </recommendedName>
</protein>
<accession>E7RFA7</accession>
<dbReference type="PROSITE" id="PS51257">
    <property type="entry name" value="PROKAR_LIPOPROTEIN"/>
    <property type="match status" value="1"/>
</dbReference>
<feature type="chain" id="PRO_5039376824" description="Lipoprotein" evidence="2">
    <location>
        <begin position="21"/>
        <end position="197"/>
    </location>
</feature>
<dbReference type="EMBL" id="AEPB01000019">
    <property type="protein sequence ID" value="EGA90327.1"/>
    <property type="molecule type" value="Genomic_DNA"/>
</dbReference>
<evidence type="ECO:0000256" key="1">
    <source>
        <dbReference type="SAM" id="MobiDB-lite"/>
    </source>
</evidence>
<gene>
    <name evidence="3" type="ORF">GPDM_05746</name>
</gene>
<reference evidence="3 4" key="1">
    <citation type="journal article" date="2011" name="J. Bacteriol.">
        <title>The Draft Genome of Planococcus donghaensis MPA1U2 Reveals Nonsporulation Pathways Controlled by a Conserved Spo0A Regulon.</title>
        <authorList>
            <person name="Pearson M.D."/>
            <person name="Noller H.F."/>
        </authorList>
    </citation>
    <scope>NUCLEOTIDE SEQUENCE [LARGE SCALE GENOMIC DNA]</scope>
    <source>
        <strain evidence="3 4">MPA1U2</strain>
    </source>
</reference>
<dbReference type="Proteomes" id="UP000003052">
    <property type="component" value="Unassembled WGS sequence"/>
</dbReference>
<evidence type="ECO:0008006" key="5">
    <source>
        <dbReference type="Google" id="ProtNLM"/>
    </source>
</evidence>
<keyword evidence="2" id="KW-0732">Signal</keyword>
<feature type="compositionally biased region" description="Polar residues" evidence="1">
    <location>
        <begin position="33"/>
        <end position="67"/>
    </location>
</feature>
<dbReference type="AlphaFoldDB" id="E7RFA7"/>
<organism evidence="3 4">
    <name type="scientific">Planococcus donghaensis MPA1U2</name>
    <dbReference type="NCBI Taxonomy" id="933115"/>
    <lineage>
        <taxon>Bacteria</taxon>
        <taxon>Bacillati</taxon>
        <taxon>Bacillota</taxon>
        <taxon>Bacilli</taxon>
        <taxon>Bacillales</taxon>
        <taxon>Caryophanaceae</taxon>
        <taxon>Planococcus</taxon>
    </lineage>
</organism>
<evidence type="ECO:0000256" key="2">
    <source>
        <dbReference type="SAM" id="SignalP"/>
    </source>
</evidence>
<feature type="region of interest" description="Disordered" evidence="1">
    <location>
        <begin position="28"/>
        <end position="67"/>
    </location>
</feature>
<sequence length="197" mass="21595">MKKNLFLLSSTMMVSLLLTACLSRDEEAVNEPVESTEQAPTEETSTPAEDGSTEATEPSGTLTQSDAQNYELYVQDGYELAAEEPNKDALYVVDNTAVFMRVETFPLDEADFDFVADTMKQTLAAVNPDQEPVEVTDFNHDAATQSIVYNVPSSEGIVTGVVYELENLIVRLTIFDNSTVNATEDFLAMGKTIQAIQ</sequence>
<comment type="caution">
    <text evidence="3">The sequence shown here is derived from an EMBL/GenBank/DDBJ whole genome shotgun (WGS) entry which is preliminary data.</text>
</comment>